<dbReference type="GO" id="GO:0009116">
    <property type="term" value="P:nucleoside metabolic process"/>
    <property type="evidence" value="ECO:0007669"/>
    <property type="project" value="InterPro"/>
</dbReference>
<dbReference type="PANTHER" id="PTHR43691:SF6">
    <property type="entry name" value="AMP NUCLEOSIDASE"/>
    <property type="match status" value="1"/>
</dbReference>
<feature type="domain" description="Nucleoside phosphorylase" evidence="1">
    <location>
        <begin position="180"/>
        <end position="354"/>
    </location>
</feature>
<organism evidence="2">
    <name type="scientific">uncultured bacterium</name>
    <name type="common">gcode 4</name>
    <dbReference type="NCBI Taxonomy" id="1234023"/>
    <lineage>
        <taxon>Bacteria</taxon>
        <taxon>environmental samples</taxon>
    </lineage>
</organism>
<dbReference type="InterPro" id="IPR035994">
    <property type="entry name" value="Nucleoside_phosphorylase_sf"/>
</dbReference>
<gene>
    <name evidence="2" type="ORF">ACD_2C00037G0007</name>
</gene>
<name>K2G4J7_9BACT</name>
<dbReference type="PANTHER" id="PTHR43691">
    <property type="entry name" value="URIDINE PHOSPHORYLASE"/>
    <property type="match status" value="1"/>
</dbReference>
<comment type="caution">
    <text evidence="2">The sequence shown here is derived from an EMBL/GenBank/DDBJ whole genome shotgun (WGS) entry which is preliminary data.</text>
</comment>
<dbReference type="InterPro" id="IPR000845">
    <property type="entry name" value="Nucleoside_phosphorylase_d"/>
</dbReference>
<dbReference type="GO" id="GO:0003824">
    <property type="term" value="F:catalytic activity"/>
    <property type="evidence" value="ECO:0007669"/>
    <property type="project" value="InterPro"/>
</dbReference>
<sequence length="383" mass="46454">MNTDSIINQIKNIEQGWNCAIITLENPDSKHSKNVCWEIVGIESLESYMREEFQNLENKNISIEVSKWREFTRDTDFNFLKNLEDMHSDWNIHKRLFLFNPERVLYSLERLRHYTATDPRDFQRYMVLTNYDMHISLLRELYSDKPGFVIKESLSSCQMNTLHISNSKTWFWFSVINIWIGPSNAKTITDHLAVMRPKLFLMIWHCGWLRNHQEIWEFVLADKFVTDCWIIDKIQRTKYPLPIIPTFNLNIWLKNILERNEINYRLWTVFTTEDRNWELNYSEYKEYFNEDRSVAIDMESAIISAQWFKYKVPNATLLMISDKPFHWKLKKSKESQEFYADWKKIHLKILSEFLDEIFVNEEYCLLHNYLWALLWAKDDTIFK</sequence>
<dbReference type="Gene3D" id="3.40.50.1580">
    <property type="entry name" value="Nucleoside phosphorylase domain"/>
    <property type="match status" value="1"/>
</dbReference>
<protein>
    <recommendedName>
        <fullName evidence="1">Nucleoside phosphorylase domain-containing protein</fullName>
    </recommendedName>
</protein>
<evidence type="ECO:0000313" key="2">
    <source>
        <dbReference type="EMBL" id="EKE30143.1"/>
    </source>
</evidence>
<dbReference type="GO" id="GO:0005829">
    <property type="term" value="C:cytosol"/>
    <property type="evidence" value="ECO:0007669"/>
    <property type="project" value="TreeGrafter"/>
</dbReference>
<dbReference type="Pfam" id="PF01048">
    <property type="entry name" value="PNP_UDP_1"/>
    <property type="match status" value="1"/>
</dbReference>
<dbReference type="AlphaFoldDB" id="K2G4J7"/>
<dbReference type="SUPFAM" id="SSF53167">
    <property type="entry name" value="Purine and uridine phosphorylases"/>
    <property type="match status" value="1"/>
</dbReference>
<reference evidence="2" key="1">
    <citation type="journal article" date="2012" name="Science">
        <title>Fermentation, hydrogen, and sulfur metabolism in multiple uncultivated bacterial phyla.</title>
        <authorList>
            <person name="Wrighton K.C."/>
            <person name="Thomas B.C."/>
            <person name="Sharon I."/>
            <person name="Miller C.S."/>
            <person name="Castelle C.J."/>
            <person name="VerBerkmoes N.C."/>
            <person name="Wilkins M.J."/>
            <person name="Hettich R.L."/>
            <person name="Lipton M.S."/>
            <person name="Williams K.H."/>
            <person name="Long P.E."/>
            <person name="Banfield J.F."/>
        </authorList>
    </citation>
    <scope>NUCLEOTIDE SEQUENCE [LARGE SCALE GENOMIC DNA]</scope>
</reference>
<evidence type="ECO:0000259" key="1">
    <source>
        <dbReference type="Pfam" id="PF01048"/>
    </source>
</evidence>
<accession>K2G4J7</accession>
<proteinExistence type="predicted"/>
<dbReference type="EMBL" id="AMFJ01000037">
    <property type="protein sequence ID" value="EKE30143.1"/>
    <property type="molecule type" value="Genomic_DNA"/>
</dbReference>